<protein>
    <recommendedName>
        <fullName evidence="2">protein-tyrosine-phosphatase</fullName>
        <ecNumber evidence="2">3.1.3.48</ecNumber>
    </recommendedName>
</protein>
<dbReference type="PROSITE" id="PS00383">
    <property type="entry name" value="TYR_PHOSPHATASE_1"/>
    <property type="match status" value="1"/>
</dbReference>
<dbReference type="GO" id="GO:0004725">
    <property type="term" value="F:protein tyrosine phosphatase activity"/>
    <property type="evidence" value="ECO:0007669"/>
    <property type="project" value="UniProtKB-EC"/>
</dbReference>
<dbReference type="SUPFAM" id="SSF52799">
    <property type="entry name" value="(Phosphotyrosine protein) phosphatases II"/>
    <property type="match status" value="2"/>
</dbReference>
<evidence type="ECO:0000256" key="2">
    <source>
        <dbReference type="ARBA" id="ARBA00013064"/>
    </source>
</evidence>
<evidence type="ECO:0000256" key="3">
    <source>
        <dbReference type="SAM" id="MobiDB-lite"/>
    </source>
</evidence>
<feature type="region of interest" description="Disordered" evidence="3">
    <location>
        <begin position="875"/>
        <end position="897"/>
    </location>
</feature>
<feature type="domain" description="Rhodanese" evidence="6">
    <location>
        <begin position="28"/>
        <end position="144"/>
    </location>
</feature>
<name>A0A5C3LPL2_COPMA</name>
<keyword evidence="8" id="KW-1185">Reference proteome</keyword>
<feature type="compositionally biased region" description="Polar residues" evidence="3">
    <location>
        <begin position="207"/>
        <end position="224"/>
    </location>
</feature>
<dbReference type="InterPro" id="IPR000242">
    <property type="entry name" value="PTP_cat"/>
</dbReference>
<dbReference type="Pfam" id="PF00102">
    <property type="entry name" value="Y_phosphatase"/>
    <property type="match status" value="2"/>
</dbReference>
<gene>
    <name evidence="7" type="ORF">FA15DRAFT_662681</name>
</gene>
<dbReference type="SMART" id="SM00404">
    <property type="entry name" value="PTPc_motif"/>
    <property type="match status" value="1"/>
</dbReference>
<dbReference type="InterPro" id="IPR050348">
    <property type="entry name" value="Protein-Tyr_Phosphatase"/>
</dbReference>
<dbReference type="PROSITE" id="PS50056">
    <property type="entry name" value="TYR_PHOSPHATASE_2"/>
    <property type="match status" value="1"/>
</dbReference>
<evidence type="ECO:0000259" key="6">
    <source>
        <dbReference type="PROSITE" id="PS50206"/>
    </source>
</evidence>
<feature type="region of interest" description="Disordered" evidence="3">
    <location>
        <begin position="636"/>
        <end position="692"/>
    </location>
</feature>
<dbReference type="PROSITE" id="PS50206">
    <property type="entry name" value="RHODANESE_3"/>
    <property type="match status" value="1"/>
</dbReference>
<organism evidence="7 8">
    <name type="scientific">Coprinopsis marcescibilis</name>
    <name type="common">Agaric fungus</name>
    <name type="synonym">Psathyrella marcescibilis</name>
    <dbReference type="NCBI Taxonomy" id="230819"/>
    <lineage>
        <taxon>Eukaryota</taxon>
        <taxon>Fungi</taxon>
        <taxon>Dikarya</taxon>
        <taxon>Basidiomycota</taxon>
        <taxon>Agaricomycotina</taxon>
        <taxon>Agaricomycetes</taxon>
        <taxon>Agaricomycetidae</taxon>
        <taxon>Agaricales</taxon>
        <taxon>Agaricineae</taxon>
        <taxon>Psathyrellaceae</taxon>
        <taxon>Coprinopsis</taxon>
    </lineage>
</organism>
<feature type="domain" description="Tyrosine-protein phosphatase" evidence="4">
    <location>
        <begin position="363"/>
        <end position="634"/>
    </location>
</feature>
<feature type="region of interest" description="Disordered" evidence="3">
    <location>
        <begin position="727"/>
        <end position="836"/>
    </location>
</feature>
<dbReference type="InterPro" id="IPR003595">
    <property type="entry name" value="Tyr_Pase_cat"/>
</dbReference>
<feature type="region of interest" description="Disordered" evidence="3">
    <location>
        <begin position="195"/>
        <end position="224"/>
    </location>
</feature>
<feature type="compositionally biased region" description="Polar residues" evidence="3">
    <location>
        <begin position="1137"/>
        <end position="1149"/>
    </location>
</feature>
<feature type="compositionally biased region" description="Low complexity" evidence="3">
    <location>
        <begin position="1036"/>
        <end position="1048"/>
    </location>
</feature>
<proteinExistence type="inferred from homology"/>
<dbReference type="InterPro" id="IPR016130">
    <property type="entry name" value="Tyr_Pase_AS"/>
</dbReference>
<dbReference type="SUPFAM" id="SSF52821">
    <property type="entry name" value="Rhodanese/Cell cycle control phosphatase"/>
    <property type="match status" value="1"/>
</dbReference>
<feature type="region of interest" description="Disordered" evidence="3">
    <location>
        <begin position="998"/>
        <end position="1174"/>
    </location>
</feature>
<feature type="compositionally biased region" description="Polar residues" evidence="3">
    <location>
        <begin position="1099"/>
        <end position="1112"/>
    </location>
</feature>
<evidence type="ECO:0000313" key="8">
    <source>
        <dbReference type="Proteomes" id="UP000307440"/>
    </source>
</evidence>
<feature type="compositionally biased region" description="Polar residues" evidence="3">
    <location>
        <begin position="639"/>
        <end position="650"/>
    </location>
</feature>
<dbReference type="STRING" id="230819.A0A5C3LPL2"/>
<dbReference type="InterPro" id="IPR001763">
    <property type="entry name" value="Rhodanese-like_dom"/>
</dbReference>
<feature type="domain" description="Tyrosine specific protein phosphatases" evidence="5">
    <location>
        <begin position="598"/>
        <end position="633"/>
    </location>
</feature>
<dbReference type="EMBL" id="ML210146">
    <property type="protein sequence ID" value="TFK30661.1"/>
    <property type="molecule type" value="Genomic_DNA"/>
</dbReference>
<dbReference type="AlphaFoldDB" id="A0A5C3LPL2"/>
<sequence length="1174" mass="127848">MPTPTAASPLSAAAFPPVLPAALVDIRNQADTLVLDIRPHAAYSSARLPSAVSLSVPSTLLKRPLFSLQRLCTMLPSKNARTRFSVWRTAKTIIVYDADSLTLPDNSNILGLLRKFKKDGFEGQLHWLKGGFQAVWRDMRDLVDTGPPTPEAEQEEEEEGGPTPSLSLVQPSALRPRNLPLQAFTLSSTLMHNTPLNPASSKRIPSLHSSQSLVPSTTPASSQAANPFFDTIRQNVELSQGITERIPLRLPRRVRRRLHELPIPWLKRIAQRAAKAHVQHHPACIDSSSEDSSPDDDIGLDQTVIDEGADALAMQFYRIELAEQRRLMGIMEHHSKESGSANELQPKPIFPFSITAGVEKGAKNRYRHIWPFEHARVKLSKHDDDYVNASYVQPLGTRKRYIATQGPLPATFVDFWMLCWEQNVHVIVMLTREVEGAMVKCGSYWADNVFGPLRLRLVSTTGIVDSSDNSSGFFSAYSAFDSRSSHLAYPQMNPPSGVASKHHHYHKSETVKRVFELSHTGYPEAKPRKIVHLQYLEWPDMNVPDDPRGILGLVKQVEDAMVETGVREEPACREFRDTPPNGLELEPKTGIAKHAMGENSPILLHCSAGVGRTGGFIAVDAILDSIRTNIRNLDGNLDLSPSSPGPQSYADSLPGELGMDVDPTSTQHPTKPPSADMEMEVDGSDAPPPTSEISEVDVVSMDFSRESSVAPSTFQDTKRWVQTVSVQNGRVPPFPPAKKEGASSPVKDPPSSAVTTQTSGTSSSEESSSEEQTLFTSGTEINPSSSLGTSFSFGTPPGLDRSSTVPKVNPPLLDNVTPRERTASAPAIPVSAPRAKKSMAASAMRRAGIPPSLSLNLAPPASNSTPTLLYSNPCSSQMPDSATHTFPSSNWPRRPDSSVTVANDVAHETQESSHKTFDYTDPRPLHRTVTPTALDSFETPVLEVVQDMREQRMSLCQSLRQYVFVHTAIIEGALMVLDEEREKVKIAAGREAGIGEKGARFMVTSNSNSTRRRRKNGPLPPKTAPGRLASHRRSQSRSSSVSSSHLPSMSPPHPRTDKHAVAVDSSSSRQPSPSPGKGSRVHAFQARSTVSSDGGEMSTGCNSTSGKRSASPTELLKEGKQGEVLLSKRPSVKRQISHTQNKISAQHQPQPEDGVGASVPPIKLHLQPANAMPP</sequence>
<dbReference type="PANTHER" id="PTHR19134">
    <property type="entry name" value="RECEPTOR-TYPE TYROSINE-PROTEIN PHOSPHATASE"/>
    <property type="match status" value="1"/>
</dbReference>
<evidence type="ECO:0000256" key="1">
    <source>
        <dbReference type="ARBA" id="ARBA00009649"/>
    </source>
</evidence>
<dbReference type="Gene3D" id="3.40.250.10">
    <property type="entry name" value="Rhodanese-like domain"/>
    <property type="match status" value="1"/>
</dbReference>
<feature type="region of interest" description="Disordered" evidence="3">
    <location>
        <begin position="141"/>
        <end position="172"/>
    </location>
</feature>
<dbReference type="InterPro" id="IPR029021">
    <property type="entry name" value="Prot-tyrosine_phosphatase-like"/>
</dbReference>
<reference evidence="7 8" key="1">
    <citation type="journal article" date="2019" name="Nat. Ecol. Evol.">
        <title>Megaphylogeny resolves global patterns of mushroom evolution.</title>
        <authorList>
            <person name="Varga T."/>
            <person name="Krizsan K."/>
            <person name="Foldi C."/>
            <person name="Dima B."/>
            <person name="Sanchez-Garcia M."/>
            <person name="Sanchez-Ramirez S."/>
            <person name="Szollosi G.J."/>
            <person name="Szarkandi J.G."/>
            <person name="Papp V."/>
            <person name="Albert L."/>
            <person name="Andreopoulos W."/>
            <person name="Angelini C."/>
            <person name="Antonin V."/>
            <person name="Barry K.W."/>
            <person name="Bougher N.L."/>
            <person name="Buchanan P."/>
            <person name="Buyck B."/>
            <person name="Bense V."/>
            <person name="Catcheside P."/>
            <person name="Chovatia M."/>
            <person name="Cooper J."/>
            <person name="Damon W."/>
            <person name="Desjardin D."/>
            <person name="Finy P."/>
            <person name="Geml J."/>
            <person name="Haridas S."/>
            <person name="Hughes K."/>
            <person name="Justo A."/>
            <person name="Karasinski D."/>
            <person name="Kautmanova I."/>
            <person name="Kiss B."/>
            <person name="Kocsube S."/>
            <person name="Kotiranta H."/>
            <person name="LaButti K.M."/>
            <person name="Lechner B.E."/>
            <person name="Liimatainen K."/>
            <person name="Lipzen A."/>
            <person name="Lukacs Z."/>
            <person name="Mihaltcheva S."/>
            <person name="Morgado L.N."/>
            <person name="Niskanen T."/>
            <person name="Noordeloos M.E."/>
            <person name="Ohm R.A."/>
            <person name="Ortiz-Santana B."/>
            <person name="Ovrebo C."/>
            <person name="Racz N."/>
            <person name="Riley R."/>
            <person name="Savchenko A."/>
            <person name="Shiryaev A."/>
            <person name="Soop K."/>
            <person name="Spirin V."/>
            <person name="Szebenyi C."/>
            <person name="Tomsovsky M."/>
            <person name="Tulloss R.E."/>
            <person name="Uehling J."/>
            <person name="Grigoriev I.V."/>
            <person name="Vagvolgyi C."/>
            <person name="Papp T."/>
            <person name="Martin F.M."/>
            <person name="Miettinen O."/>
            <person name="Hibbett D.S."/>
            <person name="Nagy L.G."/>
        </authorList>
    </citation>
    <scope>NUCLEOTIDE SEQUENCE [LARGE SCALE GENOMIC DNA]</scope>
    <source>
        <strain evidence="7 8">CBS 121175</strain>
    </source>
</reference>
<feature type="compositionally biased region" description="Acidic residues" evidence="3">
    <location>
        <begin position="288"/>
        <end position="297"/>
    </location>
</feature>
<dbReference type="SMART" id="SM00194">
    <property type="entry name" value="PTPc"/>
    <property type="match status" value="1"/>
</dbReference>
<dbReference type="PANTHER" id="PTHR19134:SF561">
    <property type="entry name" value="PROTEIN TYROSINE PHOSPHATASE 36E, ISOFORM A"/>
    <property type="match status" value="1"/>
</dbReference>
<dbReference type="InterPro" id="IPR036873">
    <property type="entry name" value="Rhodanese-like_dom_sf"/>
</dbReference>
<dbReference type="InterPro" id="IPR000387">
    <property type="entry name" value="Tyr_Pase_dom"/>
</dbReference>
<evidence type="ECO:0000313" key="7">
    <source>
        <dbReference type="EMBL" id="TFK30661.1"/>
    </source>
</evidence>
<dbReference type="OrthoDB" id="6058203at2759"/>
<dbReference type="PROSITE" id="PS50055">
    <property type="entry name" value="TYR_PHOSPHATASE_PTP"/>
    <property type="match status" value="1"/>
</dbReference>
<feature type="compositionally biased region" description="Low complexity" evidence="3">
    <location>
        <begin position="751"/>
        <end position="796"/>
    </location>
</feature>
<comment type="similarity">
    <text evidence="1">Belongs to the protein-tyrosine phosphatase family. Non-receptor class subfamily.</text>
</comment>
<evidence type="ECO:0000259" key="5">
    <source>
        <dbReference type="PROSITE" id="PS50056"/>
    </source>
</evidence>
<evidence type="ECO:0000259" key="4">
    <source>
        <dbReference type="PROSITE" id="PS50055"/>
    </source>
</evidence>
<dbReference type="Gene3D" id="3.90.190.10">
    <property type="entry name" value="Protein tyrosine phosphatase superfamily"/>
    <property type="match status" value="2"/>
</dbReference>
<dbReference type="PRINTS" id="PR00700">
    <property type="entry name" value="PRTYPHPHTASE"/>
</dbReference>
<accession>A0A5C3LPL2</accession>
<dbReference type="Pfam" id="PF00581">
    <property type="entry name" value="Rhodanese"/>
    <property type="match status" value="1"/>
</dbReference>
<feature type="compositionally biased region" description="Low complexity" evidence="3">
    <location>
        <begin position="1065"/>
        <end position="1078"/>
    </location>
</feature>
<feature type="region of interest" description="Disordered" evidence="3">
    <location>
        <begin position="277"/>
        <end position="297"/>
    </location>
</feature>
<dbReference type="EC" id="3.1.3.48" evidence="2"/>
<dbReference type="Proteomes" id="UP000307440">
    <property type="component" value="Unassembled WGS sequence"/>
</dbReference>